<evidence type="ECO:0000313" key="3">
    <source>
        <dbReference type="EMBL" id="PYF12703.1"/>
    </source>
</evidence>
<organism evidence="3 4">
    <name type="scientific">Rhodobacter viridis</name>
    <dbReference type="NCBI Taxonomy" id="1054202"/>
    <lineage>
        <taxon>Bacteria</taxon>
        <taxon>Pseudomonadati</taxon>
        <taxon>Pseudomonadota</taxon>
        <taxon>Alphaproteobacteria</taxon>
        <taxon>Rhodobacterales</taxon>
        <taxon>Rhodobacter group</taxon>
        <taxon>Rhodobacter</taxon>
    </lineage>
</organism>
<dbReference type="PANTHER" id="PTHR38340:SF1">
    <property type="entry name" value="S-LAYER PROTEIN"/>
    <property type="match status" value="1"/>
</dbReference>
<dbReference type="InterPro" id="IPR050557">
    <property type="entry name" value="RTX_toxin/Mannuronan_C5-epim"/>
</dbReference>
<evidence type="ECO:0000256" key="1">
    <source>
        <dbReference type="ARBA" id="ARBA00004613"/>
    </source>
</evidence>
<dbReference type="PROSITE" id="PS00330">
    <property type="entry name" value="HEMOLYSIN_CALCIUM"/>
    <property type="match status" value="2"/>
</dbReference>
<dbReference type="EMBL" id="QJTK01000001">
    <property type="protein sequence ID" value="PYF12703.1"/>
    <property type="molecule type" value="Genomic_DNA"/>
</dbReference>
<dbReference type="AlphaFoldDB" id="A0A318U5N5"/>
<comment type="caution">
    <text evidence="3">The sequence shown here is derived from an EMBL/GenBank/DDBJ whole genome shotgun (WGS) entry which is preliminary data.</text>
</comment>
<reference evidence="3 4" key="1">
    <citation type="submission" date="2018-06" db="EMBL/GenBank/DDBJ databases">
        <title>Genomic Encyclopedia of Type Strains, Phase III (KMG-III): the genomes of soil and plant-associated and newly described type strains.</title>
        <authorList>
            <person name="Whitman W."/>
        </authorList>
    </citation>
    <scope>NUCLEOTIDE SEQUENCE [LARGE SCALE GENOMIC DNA]</scope>
    <source>
        <strain evidence="3 4">JA737</strain>
    </source>
</reference>
<evidence type="ECO:0000256" key="2">
    <source>
        <dbReference type="ARBA" id="ARBA00022525"/>
    </source>
</evidence>
<dbReference type="InterPro" id="IPR018511">
    <property type="entry name" value="Hemolysin-typ_Ca-bd_CS"/>
</dbReference>
<gene>
    <name evidence="3" type="ORF">C8J30_10183</name>
</gene>
<dbReference type="PRINTS" id="PR00313">
    <property type="entry name" value="CABNDNGRPT"/>
</dbReference>
<dbReference type="PANTHER" id="PTHR38340">
    <property type="entry name" value="S-LAYER PROTEIN"/>
    <property type="match status" value="1"/>
</dbReference>
<evidence type="ECO:0000313" key="4">
    <source>
        <dbReference type="Proteomes" id="UP000247727"/>
    </source>
</evidence>
<dbReference type="Pfam" id="PF00353">
    <property type="entry name" value="HemolysinCabind"/>
    <property type="match status" value="2"/>
</dbReference>
<dbReference type="GO" id="GO:0005615">
    <property type="term" value="C:extracellular space"/>
    <property type="evidence" value="ECO:0007669"/>
    <property type="project" value="InterPro"/>
</dbReference>
<dbReference type="Proteomes" id="UP000247727">
    <property type="component" value="Unassembled WGS sequence"/>
</dbReference>
<protein>
    <submittedName>
        <fullName evidence="3">Hemolysin type calcium-binding protein</fullName>
    </submittedName>
</protein>
<dbReference type="Gene3D" id="2.150.10.10">
    <property type="entry name" value="Serralysin-like metalloprotease, C-terminal"/>
    <property type="match status" value="1"/>
</dbReference>
<keyword evidence="4" id="KW-1185">Reference proteome</keyword>
<proteinExistence type="predicted"/>
<dbReference type="RefSeq" id="WP_181420720.1">
    <property type="nucleotide sequence ID" value="NZ_QJTK01000001.1"/>
</dbReference>
<dbReference type="SUPFAM" id="SSF51120">
    <property type="entry name" value="beta-Roll"/>
    <property type="match status" value="1"/>
</dbReference>
<accession>A0A318U5N5</accession>
<keyword evidence="2" id="KW-0964">Secreted</keyword>
<name>A0A318U5N5_9RHOB</name>
<dbReference type="InterPro" id="IPR001343">
    <property type="entry name" value="Hemolysn_Ca-bd"/>
</dbReference>
<dbReference type="InterPro" id="IPR011049">
    <property type="entry name" value="Serralysin-like_metalloprot_C"/>
</dbReference>
<comment type="subcellular location">
    <subcellularLocation>
        <location evidence="1">Secreted</location>
    </subcellularLocation>
</comment>
<sequence length="281" mass="29397">MADVTYFPGNDLYLSPNQTFDITSIVAKRVLNFVLHYSFCTDGTMFVIRSTAVPDTNGAPVMRIVGWDHYSGADLLQSAVTDLPLQPFLDMLASRNPSSVRAFTWLTGTDDVLTGSEGRDVMRGLGGNDTLNGGLDNDKLFGGKGDDLIQGDLGRDSLQGEAGNDTLDGGKGIDVLKGGDGADVFLFHGISDGGDKISDFVSGIDHIALEAANFGFARLVAGGNFLVGESAVAVSAAPTLIYHSASGILSYDADGTGGMAETTLAKLVNAPALTVDDFLLF</sequence>
<dbReference type="GO" id="GO:0005509">
    <property type="term" value="F:calcium ion binding"/>
    <property type="evidence" value="ECO:0007669"/>
    <property type="project" value="InterPro"/>
</dbReference>